<dbReference type="Proteomes" id="UP000001424">
    <property type="component" value="Chromosome"/>
</dbReference>
<dbReference type="EMBL" id="AE016825">
    <property type="protein sequence ID" value="AAQ58911.1"/>
    <property type="molecule type" value="Genomic_DNA"/>
</dbReference>
<evidence type="ECO:0000313" key="2">
    <source>
        <dbReference type="EMBL" id="AAQ58911.1"/>
    </source>
</evidence>
<sequence>MQLAPGFTPRPQPPKTSWRWCVTWLWLGVVSACQTSIAIVASRCCFAALMAISSPVPPASWSKATFARSAMGEGQKNYSSGKAGRACRVGLACLNITSVVVRLFTGAVSMAMSGWLRPVRFG</sequence>
<organism evidence="2 3">
    <name type="scientific">Chromobacterium violaceum (strain ATCC 12472 / DSM 30191 / JCM 1249 / CCUG 213 / NBRC 12614 / NCIMB 9131 / NCTC 9757 / MK)</name>
    <dbReference type="NCBI Taxonomy" id="243365"/>
    <lineage>
        <taxon>Bacteria</taxon>
        <taxon>Pseudomonadati</taxon>
        <taxon>Pseudomonadota</taxon>
        <taxon>Betaproteobacteria</taxon>
        <taxon>Neisseriales</taxon>
        <taxon>Chromobacteriaceae</taxon>
        <taxon>Chromobacterium</taxon>
    </lineage>
</organism>
<dbReference type="STRING" id="243365.CV_1236"/>
<keyword evidence="1" id="KW-1133">Transmembrane helix</keyword>
<dbReference type="AlphaFoldDB" id="Q7NYN7"/>
<evidence type="ECO:0000313" key="3">
    <source>
        <dbReference type="Proteomes" id="UP000001424"/>
    </source>
</evidence>
<proteinExistence type="predicted"/>
<dbReference type="KEGG" id="cvi:CV_1236"/>
<keyword evidence="1" id="KW-0472">Membrane</keyword>
<dbReference type="HOGENOM" id="CLU_2022610_0_0_4"/>
<gene>
    <name evidence="2" type="ordered locus">CV_1236</name>
</gene>
<feature type="transmembrane region" description="Helical" evidence="1">
    <location>
        <begin position="89"/>
        <end position="116"/>
    </location>
</feature>
<accession>Q7NYN7</accession>
<feature type="transmembrane region" description="Helical" evidence="1">
    <location>
        <begin position="24"/>
        <end position="52"/>
    </location>
</feature>
<protein>
    <submittedName>
        <fullName evidence="2">Uncharacterized protein</fullName>
    </submittedName>
</protein>
<evidence type="ECO:0000256" key="1">
    <source>
        <dbReference type="SAM" id="Phobius"/>
    </source>
</evidence>
<name>Q7NYN7_CHRVO</name>
<keyword evidence="1" id="KW-0812">Transmembrane</keyword>
<reference evidence="2 3" key="1">
    <citation type="journal article" date="2003" name="Proc. Natl. Acad. Sci. U.S.A.">
        <title>The complete genome sequence of Chromobacterium violaceum reveals remarkable and exploitable bacterial adaptability.</title>
        <authorList>
            <person name="Vasconcelos A.T.R."/>
            <person name="de Almeida D.F."/>
            <person name="Almeida F.C."/>
            <person name="de Almeida L.G.P."/>
            <person name="de Almeida R."/>
            <person name="Goncalves J.A.A."/>
            <person name="Andrade E.M."/>
            <person name="Antonio R.V."/>
            <person name="Araripe J."/>
            <person name="de Araujo M.F.F."/>
            <person name="Filho S.A."/>
            <person name="Azevedo V."/>
            <person name="Batista A.J."/>
            <person name="Bataus L.A.M."/>
            <person name="Batista J.S."/>
            <person name="Belo A."/>
            <person name="vander Berg C."/>
            <person name="Blamey J."/>
            <person name="Bogo M."/>
            <person name="Bonato S."/>
            <person name="Bordignon J."/>
            <person name="Brito C.A."/>
            <person name="Brocchi M."/>
            <person name="Burity H.A."/>
            <person name="Camargo A.A."/>
            <person name="Cardoso D.D.P."/>
            <person name="Carneiro N.P."/>
            <person name="Carraro D.M."/>
            <person name="Carvalho C.M.B."/>
            <person name="Cascardo J.C.M."/>
            <person name="Cavada B.S."/>
            <person name="Chueire L.M.O."/>
            <person name="Pasa T.B.C."/>
            <person name="Duran N."/>
            <person name="Fagundes N."/>
            <person name="Falcao C.L."/>
            <person name="Fantinatti F."/>
            <person name="Farias I.P."/>
            <person name="Felipe M.S.S."/>
            <person name="Ferrari L.P."/>
            <person name="Ferro J.A."/>
            <person name="Ferro M.I.T."/>
            <person name="Franco G.R."/>
            <person name="Freitas N.S.A."/>
            <person name="Furlan L.R."/>
            <person name="Gazzinelli R.T."/>
            <person name="Gomes E.A."/>
            <person name="Goncalves P.R."/>
            <person name="Grangeiro T.B."/>
            <person name="Grattapaglia D."/>
            <person name="Grisard E.C."/>
            <person name="Guimaraes C.T."/>
            <person name="Hanna E.S."/>
            <person name="Hungria M."/>
            <person name="Jardim S.N."/>
            <person name="Laurino J."/>
            <person name="Leoi L.C.T."/>
            <person name="Fassarella L."/>
            <person name="Lima A."/>
            <person name="Loureiro M.F."/>
            <person name="Lyra M.C.P."/>
            <person name="Macedo M."/>
            <person name="Madeira H.M.F."/>
            <person name="Manfio G.P."/>
            <person name="Maranhao A.Q."/>
            <person name="Martins W.S."/>
            <person name="di Mauro S.M.Z."/>
            <person name="de Medeiros S.R.B."/>
            <person name="Meissner R.D.V."/>
            <person name="Menck C.F.M."/>
            <person name="Moreira M.A.M."/>
            <person name="Nascimento F.F."/>
            <person name="Nicolas M.F."/>
            <person name="Oliveira J.G."/>
            <person name="Oliveira S.C."/>
            <person name="Paixao R.F.C."/>
            <person name="Parente J.A."/>
            <person name="Pedrosa F.O."/>
            <person name="Pena S.J.D."/>
            <person name="Perreira J.O."/>
            <person name="Perreira M."/>
            <person name="Pinto L.S.R.C."/>
            <person name="Pinto L.S."/>
            <person name="Porto J.I.R."/>
            <person name="Potrich D.P."/>
            <person name="Neto C.E.R."/>
            <person name="Reis A.M.M."/>
            <person name="Rigo L.U."/>
            <person name="Rondinelli E."/>
            <person name="dos Santos E.B.P."/>
            <person name="Santos F.R."/>
            <person name="Schneider M.P.C."/>
            <person name="Seuanez H.N."/>
            <person name="Silva A.M.R."/>
            <person name="da Silva A.L.C."/>
            <person name="Silva D.W."/>
            <person name="Silva R."/>
            <person name="Simoes I.C."/>
            <person name="Simon D."/>
            <person name="Soares C.M.A."/>
            <person name="Soares R.B.A."/>
            <person name="Souza E.M."/>
            <person name="Souza K.R.L."/>
            <person name="Souza R.C."/>
            <person name="Steffens M.B.R."/>
            <person name="Steindel M."/>
            <person name="Teixeira S.R."/>
            <person name="Urmenyi T."/>
            <person name="Vettore A."/>
            <person name="Wassem R."/>
            <person name="Zaha A."/>
            <person name="Simpson A.J.G."/>
        </authorList>
    </citation>
    <scope>NUCLEOTIDE SEQUENCE [LARGE SCALE GENOMIC DNA]</scope>
    <source>
        <strain evidence="3">ATCC 12472 / DSM 30191 / JCM 1249 / NBRC 12614 / NCIMB 9131 / NCTC 9757</strain>
    </source>
</reference>
<keyword evidence="3" id="KW-1185">Reference proteome</keyword>